<dbReference type="Pfam" id="PF12937">
    <property type="entry name" value="F-box-like"/>
    <property type="match status" value="1"/>
</dbReference>
<gene>
    <name evidence="7" type="ORF">CAC42_3792</name>
</gene>
<dbReference type="Pfam" id="PF25499">
    <property type="entry name" value="Beta-prop_pof12"/>
    <property type="match status" value="1"/>
</dbReference>
<keyword evidence="4" id="KW-0853">WD repeat</keyword>
<dbReference type="PANTHER" id="PTHR46550:SF1">
    <property type="entry name" value="F-BOX PROTEIN 3"/>
    <property type="match status" value="1"/>
</dbReference>
<dbReference type="InterPro" id="IPR001680">
    <property type="entry name" value="WD40_rpt"/>
</dbReference>
<keyword evidence="8" id="KW-1185">Reference proteome</keyword>
<reference evidence="7 8" key="1">
    <citation type="submission" date="2017-06" db="EMBL/GenBank/DDBJ databases">
        <title>Draft genome sequence of a variant of Elsinoe murrayae.</title>
        <authorList>
            <person name="Cheng Q."/>
        </authorList>
    </citation>
    <scope>NUCLEOTIDE SEQUENCE [LARGE SCALE GENOMIC DNA]</scope>
    <source>
        <strain evidence="7 8">CQ-2017a</strain>
    </source>
</reference>
<protein>
    <submittedName>
        <fullName evidence="7">F-box protein pof12</fullName>
    </submittedName>
</protein>
<comment type="similarity">
    <text evidence="2">Belongs to the WD repeat MET30/SCONB/SCON-2 family.</text>
</comment>
<evidence type="ECO:0000256" key="1">
    <source>
        <dbReference type="ARBA" id="ARBA00004906"/>
    </source>
</evidence>
<dbReference type="GO" id="GO:0005737">
    <property type="term" value="C:cytoplasm"/>
    <property type="evidence" value="ECO:0007669"/>
    <property type="project" value="TreeGrafter"/>
</dbReference>
<dbReference type="InParanoid" id="A0A2K1QH70"/>
<dbReference type="SUPFAM" id="SSF81383">
    <property type="entry name" value="F-box domain"/>
    <property type="match status" value="1"/>
</dbReference>
<evidence type="ECO:0000259" key="6">
    <source>
        <dbReference type="PROSITE" id="PS50181"/>
    </source>
</evidence>
<name>A0A2K1QH70_9PEZI</name>
<dbReference type="InterPro" id="IPR052121">
    <property type="entry name" value="F-box_SCF_Substrate_Recog"/>
</dbReference>
<feature type="compositionally biased region" description="Low complexity" evidence="5">
    <location>
        <begin position="493"/>
        <end position="518"/>
    </location>
</feature>
<accession>A0A2K1QH70</accession>
<dbReference type="EMBL" id="NKHZ01000086">
    <property type="protein sequence ID" value="PNS14506.1"/>
    <property type="molecule type" value="Genomic_DNA"/>
</dbReference>
<feature type="region of interest" description="Disordered" evidence="5">
    <location>
        <begin position="488"/>
        <end position="538"/>
    </location>
</feature>
<keyword evidence="3" id="KW-0833">Ubl conjugation pathway</keyword>
<organism evidence="7 8">
    <name type="scientific">Sphaceloma murrayae</name>
    <dbReference type="NCBI Taxonomy" id="2082308"/>
    <lineage>
        <taxon>Eukaryota</taxon>
        <taxon>Fungi</taxon>
        <taxon>Dikarya</taxon>
        <taxon>Ascomycota</taxon>
        <taxon>Pezizomycotina</taxon>
        <taxon>Dothideomycetes</taxon>
        <taxon>Dothideomycetidae</taxon>
        <taxon>Myriangiales</taxon>
        <taxon>Elsinoaceae</taxon>
        <taxon>Sphaceloma</taxon>
    </lineage>
</organism>
<dbReference type="OrthoDB" id="3219396at2759"/>
<dbReference type="PANTHER" id="PTHR46550">
    <property type="entry name" value="F-BOX ONLY PROTEIN 3"/>
    <property type="match status" value="1"/>
</dbReference>
<evidence type="ECO:0000313" key="7">
    <source>
        <dbReference type="EMBL" id="PNS14506.1"/>
    </source>
</evidence>
<dbReference type="InterPro" id="IPR001810">
    <property type="entry name" value="F-box_dom"/>
</dbReference>
<dbReference type="PROSITE" id="PS50082">
    <property type="entry name" value="WD_REPEATS_2"/>
    <property type="match status" value="1"/>
</dbReference>
<evidence type="ECO:0000256" key="2">
    <source>
        <dbReference type="ARBA" id="ARBA00007968"/>
    </source>
</evidence>
<feature type="domain" description="F-box" evidence="6">
    <location>
        <begin position="25"/>
        <end position="71"/>
    </location>
</feature>
<evidence type="ECO:0000313" key="8">
    <source>
        <dbReference type="Proteomes" id="UP000243797"/>
    </source>
</evidence>
<evidence type="ECO:0000256" key="4">
    <source>
        <dbReference type="PROSITE-ProRule" id="PRU00221"/>
    </source>
</evidence>
<dbReference type="InterPro" id="IPR011047">
    <property type="entry name" value="Quinoprotein_ADH-like_sf"/>
</dbReference>
<comment type="caution">
    <text evidence="7">The sequence shown here is derived from an EMBL/GenBank/DDBJ whole genome shotgun (WGS) entry which is preliminary data.</text>
</comment>
<dbReference type="InterPro" id="IPR036047">
    <property type="entry name" value="F-box-like_dom_sf"/>
</dbReference>
<dbReference type="PROSITE" id="PS50181">
    <property type="entry name" value="FBOX"/>
    <property type="match status" value="1"/>
</dbReference>
<evidence type="ECO:0000256" key="5">
    <source>
        <dbReference type="SAM" id="MobiDB-lite"/>
    </source>
</evidence>
<comment type="pathway">
    <text evidence="1">Protein modification; protein ubiquitination.</text>
</comment>
<dbReference type="SUPFAM" id="SSF50998">
    <property type="entry name" value="Quinoprotein alcohol dehydrogenase-like"/>
    <property type="match status" value="1"/>
</dbReference>
<evidence type="ECO:0000256" key="3">
    <source>
        <dbReference type="ARBA" id="ARBA00022786"/>
    </source>
</evidence>
<dbReference type="SMART" id="SM00256">
    <property type="entry name" value="FBOX"/>
    <property type="match status" value="1"/>
</dbReference>
<proteinExistence type="inferred from homology"/>
<feature type="repeat" description="WD" evidence="4">
    <location>
        <begin position="447"/>
        <end position="488"/>
    </location>
</feature>
<dbReference type="STRING" id="2082308.A0A2K1QH70"/>
<sequence length="592" mass="64787">MKRKFEGCDDSKEAVKRRKASVTGEDRLSDLSHELALRVLSYLTVSDLVTCHRVSRHLKDLAEDSQLWKAHYYVRFVRPRASRIPGIKASEDSSRQLHFSSKISRWLDEEGLVRKGRQTNWKRQYKLRHNWSQGTCSVTEVAVSEQASVPPLLVQMKDSIIYMADSAGGLRAWNHSAGENMLASVQWDVIPGHDNLSPPTAIALDAASNVETLAPVAIGFADGSFSIFALDLRARKFSHIFRHPPSTNGMLSGVALSFPYLATMTASQLLSVYKFEETVDGSLDRFDADPGATLSAPKLVHSLHSHTVWPPLSLSLRPSSVKILVSIAYALPTYLSGWTVGIQELHLSLTDSTLLSSRLSSAISAPVSSPFRPSNYSIFPFTSPTRSPTTSPRHPQHANFASEIHTPPTSLSYTHPYLLVSHPDNTLTLYLVTSTDDDLHISPGKRLWGHTSSVSGTSIGQRGRAVSVSVRGDEVRVWDLEERVGVRKTGAKPSESVRVVPSPAPSGPASSSRGPGEETPGLGTSGRTSRAGAGDVDSSIGETVARFSDWYRGTEEEETSIARGWVGFDEENVVLLKERMGRGQSLVVYDFA</sequence>
<dbReference type="AlphaFoldDB" id="A0A2K1QH70"/>
<dbReference type="Gene3D" id="1.20.1280.50">
    <property type="match status" value="1"/>
</dbReference>
<dbReference type="Proteomes" id="UP000243797">
    <property type="component" value="Unassembled WGS sequence"/>
</dbReference>